<evidence type="ECO:0000256" key="5">
    <source>
        <dbReference type="ARBA" id="ARBA00022741"/>
    </source>
</evidence>
<dbReference type="FunFam" id="3.30.200.20:FF:000097">
    <property type="entry name" value="Probable serine/threonine-protein kinase nek1"/>
    <property type="match status" value="1"/>
</dbReference>
<dbReference type="SMART" id="SM00220">
    <property type="entry name" value="S_TKc"/>
    <property type="match status" value="1"/>
</dbReference>
<feature type="binding site" evidence="10">
    <location>
        <position position="40"/>
    </location>
    <ligand>
        <name>ATP</name>
        <dbReference type="ChEBI" id="CHEBI:30616"/>
    </ligand>
</feature>
<dbReference type="InterPro" id="IPR051131">
    <property type="entry name" value="NEK_Ser/Thr_kinase_NIMA"/>
</dbReference>
<keyword evidence="7 10" id="KW-0067">ATP-binding</keyword>
<evidence type="ECO:0000256" key="4">
    <source>
        <dbReference type="ARBA" id="ARBA00022679"/>
    </source>
</evidence>
<dbReference type="EC" id="2.7.11.1" evidence="2"/>
<evidence type="ECO:0000259" key="12">
    <source>
        <dbReference type="PROSITE" id="PS50011"/>
    </source>
</evidence>
<gene>
    <name evidence="13" type="primary">NEK</name>
    <name evidence="13" type="ORF">TSPGSL018_4912</name>
</gene>
<dbReference type="PANTHER" id="PTHR44899">
    <property type="entry name" value="CAMK FAMILY PROTEIN KINASE"/>
    <property type="match status" value="1"/>
</dbReference>
<evidence type="ECO:0000256" key="9">
    <source>
        <dbReference type="ARBA" id="ARBA00048679"/>
    </source>
</evidence>
<keyword evidence="4" id="KW-0808">Transferase</keyword>
<dbReference type="Gene3D" id="3.30.200.20">
    <property type="entry name" value="Phosphorylase Kinase, domain 1"/>
    <property type="match status" value="1"/>
</dbReference>
<dbReference type="GO" id="GO:0004674">
    <property type="term" value="F:protein serine/threonine kinase activity"/>
    <property type="evidence" value="ECO:0007669"/>
    <property type="project" value="UniProtKB-KW"/>
</dbReference>
<dbReference type="SUPFAM" id="SSF56112">
    <property type="entry name" value="Protein kinase-like (PK-like)"/>
    <property type="match status" value="1"/>
</dbReference>
<accession>A0A061SER0</accession>
<dbReference type="AlphaFoldDB" id="A0A061SER0"/>
<evidence type="ECO:0000256" key="8">
    <source>
        <dbReference type="ARBA" id="ARBA00047899"/>
    </source>
</evidence>
<sequence length="528" mass="57556">MAQQRSTKDDFTFGSKIGSGSYGIVWLAVRKWDKKSYAIKEIDLADLGRKEQEECIKEVQVLAALDCPFIIKYYDSFLDKGRLYIVMEYAVGGNLHTFINKHRGDLPEDTIWRLFLQVVLALQHMHSKKILHRDLKTLNIFLDEAKNAKVGDFGVAKVLSTQTNFASTIVGTPYYLSPELCEDKPYNEKSDMWAAGVMLYEMCTRRHPFDAENQGALILKILRGKFPPVTGYSPELQDIVKRCLTQAAQKRPSADRILSLPAVQEKAAELGIPLPEPRVKSPAAAAERTSSGGGTSASKKSNAVRSTTAKKSKTVRRPVKKEGSAQGGKPGSGAVAGGAGGSIHMSVDMDPGKAAKQQAERDMAFVFGDKAETRGIERASTGVSQIHIGDGPGPNRDTSPPARAGRSAWATQSGINTAADDSEEEEEEEEEEDDIGVDSASGALRTSKLKDAVAQTKASIEAMVGTEAMERLYDLLKQRSEGDAMVGDSSSIADLSRVVFKIIPYDKAEVLSLVYKLLYLEGQLVDKD</sequence>
<dbReference type="PANTHER" id="PTHR44899:SF7">
    <property type="entry name" value="NIMA-RELATED KINASE"/>
    <property type="match status" value="1"/>
</dbReference>
<dbReference type="InterPro" id="IPR008271">
    <property type="entry name" value="Ser/Thr_kinase_AS"/>
</dbReference>
<dbReference type="GO" id="GO:0005524">
    <property type="term" value="F:ATP binding"/>
    <property type="evidence" value="ECO:0007669"/>
    <property type="project" value="UniProtKB-UniRule"/>
</dbReference>
<comment type="catalytic activity">
    <reaction evidence="8">
        <text>L-threonyl-[protein] + ATP = O-phospho-L-threonyl-[protein] + ADP + H(+)</text>
        <dbReference type="Rhea" id="RHEA:46608"/>
        <dbReference type="Rhea" id="RHEA-COMP:11060"/>
        <dbReference type="Rhea" id="RHEA-COMP:11605"/>
        <dbReference type="ChEBI" id="CHEBI:15378"/>
        <dbReference type="ChEBI" id="CHEBI:30013"/>
        <dbReference type="ChEBI" id="CHEBI:30616"/>
        <dbReference type="ChEBI" id="CHEBI:61977"/>
        <dbReference type="ChEBI" id="CHEBI:456216"/>
        <dbReference type="EC" id="2.7.11.1"/>
    </reaction>
</comment>
<dbReference type="EMBL" id="GBEZ01002257">
    <property type="protein sequence ID" value="JAC82778.1"/>
    <property type="molecule type" value="Transcribed_RNA"/>
</dbReference>
<comment type="similarity">
    <text evidence="1">Belongs to the protein kinase superfamily. NEK Ser/Thr protein kinase family. NIMA subfamily.</text>
</comment>
<evidence type="ECO:0000256" key="3">
    <source>
        <dbReference type="ARBA" id="ARBA00022527"/>
    </source>
</evidence>
<protein>
    <recommendedName>
        <fullName evidence="2">non-specific serine/threonine protein kinase</fullName>
        <ecNumber evidence="2">2.7.11.1</ecNumber>
    </recommendedName>
</protein>
<dbReference type="PROSITE" id="PS50011">
    <property type="entry name" value="PROTEIN_KINASE_DOM"/>
    <property type="match status" value="1"/>
</dbReference>
<dbReference type="Gene3D" id="1.10.510.10">
    <property type="entry name" value="Transferase(Phosphotransferase) domain 1"/>
    <property type="match status" value="1"/>
</dbReference>
<dbReference type="Pfam" id="PF00069">
    <property type="entry name" value="Pkinase"/>
    <property type="match status" value="1"/>
</dbReference>
<dbReference type="InterPro" id="IPR000719">
    <property type="entry name" value="Prot_kinase_dom"/>
</dbReference>
<evidence type="ECO:0000256" key="10">
    <source>
        <dbReference type="PROSITE-ProRule" id="PRU10141"/>
    </source>
</evidence>
<feature type="compositionally biased region" description="Gly residues" evidence="11">
    <location>
        <begin position="325"/>
        <end position="341"/>
    </location>
</feature>
<name>A0A061SER0_9CHLO</name>
<feature type="region of interest" description="Disordered" evidence="11">
    <location>
        <begin position="376"/>
        <end position="441"/>
    </location>
</feature>
<dbReference type="InterPro" id="IPR017441">
    <property type="entry name" value="Protein_kinase_ATP_BS"/>
</dbReference>
<reference evidence="13" key="1">
    <citation type="submission" date="2014-05" db="EMBL/GenBank/DDBJ databases">
        <title>The transcriptome of the halophilic microalga Tetraselmis sp. GSL018 isolated from the Great Salt Lake, Utah.</title>
        <authorList>
            <person name="Jinkerson R.E."/>
            <person name="D'Adamo S."/>
            <person name="Posewitz M.C."/>
        </authorList>
    </citation>
    <scope>NUCLEOTIDE SEQUENCE</scope>
    <source>
        <strain evidence="13">GSL018</strain>
    </source>
</reference>
<organism evidence="13">
    <name type="scientific">Tetraselmis sp. GSL018</name>
    <dbReference type="NCBI Taxonomy" id="582737"/>
    <lineage>
        <taxon>Eukaryota</taxon>
        <taxon>Viridiplantae</taxon>
        <taxon>Chlorophyta</taxon>
        <taxon>core chlorophytes</taxon>
        <taxon>Chlorodendrophyceae</taxon>
        <taxon>Chlorodendrales</taxon>
        <taxon>Chlorodendraceae</taxon>
        <taxon>Tetraselmis</taxon>
    </lineage>
</organism>
<dbReference type="InterPro" id="IPR011009">
    <property type="entry name" value="Kinase-like_dom_sf"/>
</dbReference>
<evidence type="ECO:0000256" key="11">
    <source>
        <dbReference type="SAM" id="MobiDB-lite"/>
    </source>
</evidence>
<evidence type="ECO:0000256" key="6">
    <source>
        <dbReference type="ARBA" id="ARBA00022777"/>
    </source>
</evidence>
<comment type="catalytic activity">
    <reaction evidence="9">
        <text>L-seryl-[protein] + ATP = O-phospho-L-seryl-[protein] + ADP + H(+)</text>
        <dbReference type="Rhea" id="RHEA:17989"/>
        <dbReference type="Rhea" id="RHEA-COMP:9863"/>
        <dbReference type="Rhea" id="RHEA-COMP:11604"/>
        <dbReference type="ChEBI" id="CHEBI:15378"/>
        <dbReference type="ChEBI" id="CHEBI:29999"/>
        <dbReference type="ChEBI" id="CHEBI:30616"/>
        <dbReference type="ChEBI" id="CHEBI:83421"/>
        <dbReference type="ChEBI" id="CHEBI:456216"/>
        <dbReference type="EC" id="2.7.11.1"/>
    </reaction>
</comment>
<evidence type="ECO:0000313" key="13">
    <source>
        <dbReference type="EMBL" id="JAC82778.1"/>
    </source>
</evidence>
<dbReference type="PROSITE" id="PS00107">
    <property type="entry name" value="PROTEIN_KINASE_ATP"/>
    <property type="match status" value="1"/>
</dbReference>
<feature type="compositionally biased region" description="Acidic residues" evidence="11">
    <location>
        <begin position="420"/>
        <end position="436"/>
    </location>
</feature>
<evidence type="ECO:0000256" key="1">
    <source>
        <dbReference type="ARBA" id="ARBA00010886"/>
    </source>
</evidence>
<keyword evidence="5 10" id="KW-0547">Nucleotide-binding</keyword>
<evidence type="ECO:0000256" key="7">
    <source>
        <dbReference type="ARBA" id="ARBA00022840"/>
    </source>
</evidence>
<proteinExistence type="inferred from homology"/>
<dbReference type="CDD" id="cd08215">
    <property type="entry name" value="STKc_Nek"/>
    <property type="match status" value="1"/>
</dbReference>
<keyword evidence="3" id="KW-0723">Serine/threonine-protein kinase</keyword>
<feature type="region of interest" description="Disordered" evidence="11">
    <location>
        <begin position="269"/>
        <end position="357"/>
    </location>
</feature>
<evidence type="ECO:0000256" key="2">
    <source>
        <dbReference type="ARBA" id="ARBA00012513"/>
    </source>
</evidence>
<feature type="compositionally biased region" description="Basic residues" evidence="11">
    <location>
        <begin position="308"/>
        <end position="319"/>
    </location>
</feature>
<keyword evidence="6 13" id="KW-0418">Kinase</keyword>
<feature type="compositionally biased region" description="Low complexity" evidence="11">
    <location>
        <begin position="283"/>
        <end position="301"/>
    </location>
</feature>
<dbReference type="PROSITE" id="PS00108">
    <property type="entry name" value="PROTEIN_KINASE_ST"/>
    <property type="match status" value="1"/>
</dbReference>
<feature type="domain" description="Protein kinase" evidence="12">
    <location>
        <begin position="11"/>
        <end position="263"/>
    </location>
</feature>